<evidence type="ECO:0000313" key="2">
    <source>
        <dbReference type="EMBL" id="UOB17164.1"/>
    </source>
</evidence>
<protein>
    <submittedName>
        <fullName evidence="2">Heme-binding domain-containing protein</fullName>
    </submittedName>
</protein>
<gene>
    <name evidence="2" type="ORF">MQE35_15660</name>
</gene>
<dbReference type="InterPro" id="IPR025992">
    <property type="entry name" value="Haem-bd"/>
</dbReference>
<organism evidence="2 3">
    <name type="scientific">Abyssalbus ytuae</name>
    <dbReference type="NCBI Taxonomy" id="2926907"/>
    <lineage>
        <taxon>Bacteria</taxon>
        <taxon>Pseudomonadati</taxon>
        <taxon>Bacteroidota</taxon>
        <taxon>Flavobacteriia</taxon>
        <taxon>Flavobacteriales</taxon>
        <taxon>Flavobacteriaceae</taxon>
        <taxon>Abyssalbus</taxon>
    </lineage>
</organism>
<dbReference type="Proteomes" id="UP000831290">
    <property type="component" value="Chromosome"/>
</dbReference>
<keyword evidence="3" id="KW-1185">Reference proteome</keyword>
<dbReference type="SMART" id="SM01235">
    <property type="entry name" value="Haem_bd"/>
    <property type="match status" value="1"/>
</dbReference>
<reference evidence="2" key="1">
    <citation type="submission" date="2022-03" db="EMBL/GenBank/DDBJ databases">
        <title>Description of Abyssus ytuae gen. nov., sp. nov., a novel member of the family Flavobacteriaceae isolated from the sediment of Mariana Trench.</title>
        <authorList>
            <person name="Zhang J."/>
            <person name="Xu X."/>
        </authorList>
    </citation>
    <scope>NUCLEOTIDE SEQUENCE</scope>
    <source>
        <strain evidence="2">MT3330</strain>
    </source>
</reference>
<accession>A0A9E6ZM30</accession>
<dbReference type="KEGG" id="fbm:MQE35_15660"/>
<evidence type="ECO:0000313" key="3">
    <source>
        <dbReference type="Proteomes" id="UP000831290"/>
    </source>
</evidence>
<dbReference type="Pfam" id="PF14376">
    <property type="entry name" value="Haem_bd"/>
    <property type="match status" value="1"/>
</dbReference>
<evidence type="ECO:0000259" key="1">
    <source>
        <dbReference type="SMART" id="SM01235"/>
    </source>
</evidence>
<dbReference type="EMBL" id="CP094358">
    <property type="protein sequence ID" value="UOB17164.1"/>
    <property type="molecule type" value="Genomic_DNA"/>
</dbReference>
<feature type="domain" description="Haem-binding" evidence="1">
    <location>
        <begin position="12"/>
        <end position="147"/>
    </location>
</feature>
<sequence>MKTKHKILIVLLVIFIGMQFYVPEKNLSKGEPKLDFLHLTNPSREIADIFTTSCYDCHSNFTYYPWYSRIAPVSYWLSHHINEGKEHLNFSEWENYPRDKKIRKLEEIREEVQEKEMPLKSYTLLHGNAKLSNDQIFDLLEWVDKIKKGYESGVR</sequence>
<proteinExistence type="predicted"/>
<dbReference type="AlphaFoldDB" id="A0A9E6ZM30"/>
<name>A0A9E6ZM30_9FLAO</name>
<dbReference type="RefSeq" id="WP_255842437.1">
    <property type="nucleotide sequence ID" value="NZ_CP094358.1"/>
</dbReference>